<evidence type="ECO:0000313" key="2">
    <source>
        <dbReference type="EMBL" id="SEJ10412.1"/>
    </source>
</evidence>
<dbReference type="AlphaFoldDB" id="A0A1H6WCY2"/>
<feature type="chain" id="PRO_5010172773" evidence="1">
    <location>
        <begin position="30"/>
        <end position="212"/>
    </location>
</feature>
<proteinExistence type="predicted"/>
<dbReference type="OrthoDB" id="5148749at2"/>
<reference evidence="3" key="1">
    <citation type="submission" date="2016-10" db="EMBL/GenBank/DDBJ databases">
        <authorList>
            <person name="Varghese N."/>
        </authorList>
    </citation>
    <scope>NUCLEOTIDE SEQUENCE [LARGE SCALE GENOMIC DNA]</scope>
    <source>
        <strain evidence="3">DSM 24868</strain>
    </source>
</reference>
<dbReference type="EMBL" id="FNZI01000002">
    <property type="protein sequence ID" value="SEJ10412.1"/>
    <property type="molecule type" value="Genomic_DNA"/>
</dbReference>
<protein>
    <submittedName>
        <fullName evidence="2">Uncharacterized protein</fullName>
    </submittedName>
</protein>
<keyword evidence="1" id="KW-0732">Signal</keyword>
<keyword evidence="3" id="KW-1185">Reference proteome</keyword>
<accession>A0A1H6WCY2</accession>
<sequence>MTRITKARAALAATSALALAAALAAPASADSDRRAYTTDYPVELFYDNQVTGGVEDYVAFVGWTAADFCEYPDNDSPVASMRVKPTGESGDRYALTTRVHAEVYEYTGGGVFDFQEEFCETGLPEPYATGTGVLRVRGTSAYEPGFTVGPEDWFIDAFDAPPPGQVDRSERNWFRGSLRAADGTRVQVATYAEVPTFYGMPAEVSIDVWGGR</sequence>
<evidence type="ECO:0000313" key="3">
    <source>
        <dbReference type="Proteomes" id="UP000183315"/>
    </source>
</evidence>
<dbReference type="Proteomes" id="UP000183315">
    <property type="component" value="Unassembled WGS sequence"/>
</dbReference>
<feature type="signal peptide" evidence="1">
    <location>
        <begin position="1"/>
        <end position="29"/>
    </location>
</feature>
<organism evidence="2 3">
    <name type="scientific">Demequina mangrovi</name>
    <dbReference type="NCBI Taxonomy" id="1043493"/>
    <lineage>
        <taxon>Bacteria</taxon>
        <taxon>Bacillati</taxon>
        <taxon>Actinomycetota</taxon>
        <taxon>Actinomycetes</taxon>
        <taxon>Micrococcales</taxon>
        <taxon>Demequinaceae</taxon>
        <taxon>Demequina</taxon>
    </lineage>
</organism>
<dbReference type="RefSeq" id="WP_042216349.1">
    <property type="nucleotide sequence ID" value="NZ_BBLU01000017.1"/>
</dbReference>
<gene>
    <name evidence="2" type="ORF">SAMN05421637_0784</name>
</gene>
<evidence type="ECO:0000256" key="1">
    <source>
        <dbReference type="SAM" id="SignalP"/>
    </source>
</evidence>
<name>A0A1H6WCY2_9MICO</name>